<comment type="similarity">
    <text evidence="1">Belongs to the phycobiliprotein family.</text>
</comment>
<dbReference type="Proteomes" id="UP000324585">
    <property type="component" value="Unassembled WGS sequence"/>
</dbReference>
<dbReference type="InterPro" id="IPR009050">
    <property type="entry name" value="Globin-like_sf"/>
</dbReference>
<dbReference type="EMBL" id="VRMN01000009">
    <property type="protein sequence ID" value="KAA8492538.1"/>
    <property type="molecule type" value="Genomic_DNA"/>
</dbReference>
<gene>
    <name evidence="6" type="ORF">FVE85_8045</name>
</gene>
<reference evidence="7" key="1">
    <citation type="journal article" date="2019" name="Nat. Commun.">
        <title>Expansion of phycobilisome linker gene families in mesophilic red algae.</title>
        <authorList>
            <person name="Lee J."/>
            <person name="Kim D."/>
            <person name="Bhattacharya D."/>
            <person name="Yoon H.S."/>
        </authorList>
    </citation>
    <scope>NUCLEOTIDE SEQUENCE [LARGE SCALE GENOMIC DNA]</scope>
    <source>
        <strain evidence="7">CCMP 1328</strain>
    </source>
</reference>
<dbReference type="InterPro" id="IPR012128">
    <property type="entry name" value="Phycobilisome_asu/bsu"/>
</dbReference>
<evidence type="ECO:0000313" key="6">
    <source>
        <dbReference type="EMBL" id="KAA8492538.1"/>
    </source>
</evidence>
<evidence type="ECO:0000256" key="4">
    <source>
        <dbReference type="ARBA" id="ARBA00022991"/>
    </source>
</evidence>
<dbReference type="Pfam" id="PF00502">
    <property type="entry name" value="Phycobilisome"/>
    <property type="match status" value="1"/>
</dbReference>
<comment type="caution">
    <text evidence="6">The sequence shown here is derived from an EMBL/GenBank/DDBJ whole genome shotgun (WGS) entry which is preliminary data.</text>
</comment>
<dbReference type="GO" id="GO:0015979">
    <property type="term" value="P:photosynthesis"/>
    <property type="evidence" value="ECO:0007669"/>
    <property type="project" value="InterPro"/>
</dbReference>
<dbReference type="InterPro" id="IPR038719">
    <property type="entry name" value="Phycobilisome_asu/bsu_sf"/>
</dbReference>
<organism evidence="6 7">
    <name type="scientific">Porphyridium purpureum</name>
    <name type="common">Red alga</name>
    <name type="synonym">Porphyridium cruentum</name>
    <dbReference type="NCBI Taxonomy" id="35688"/>
    <lineage>
        <taxon>Eukaryota</taxon>
        <taxon>Rhodophyta</taxon>
        <taxon>Bangiophyceae</taxon>
        <taxon>Porphyridiales</taxon>
        <taxon>Porphyridiaceae</taxon>
        <taxon>Porphyridium</taxon>
    </lineage>
</organism>
<evidence type="ECO:0000256" key="1">
    <source>
        <dbReference type="ARBA" id="ARBA00008182"/>
    </source>
</evidence>
<dbReference type="GO" id="GO:0030089">
    <property type="term" value="C:phycobilisome"/>
    <property type="evidence" value="ECO:0007669"/>
    <property type="project" value="InterPro"/>
</dbReference>
<dbReference type="AlphaFoldDB" id="A0A5J4YMS0"/>
<proteinExistence type="inferred from homology"/>
<sequence>MAFVGAGWARRDHAAWSARSRVAARATGGRTARRGAARQLVLVAAVQDVEMSHRALRNLSFVRGQLDLQRERGFAAVDAALTRKNDTARSYISDEQIDNATGAKGGEMHRQIRDNAQEIVAHTMEKLKGKHADVMAKPTAAKCVQVDVEWFLRVTSYGVACECASFLNMESLALYPDIYESMGLGVPFLVELVEELKAATVAKAKAPVEPYFDSFRAALETLM</sequence>
<dbReference type="Gene3D" id="1.10.490.20">
    <property type="entry name" value="Phycocyanins"/>
    <property type="match status" value="1"/>
</dbReference>
<evidence type="ECO:0000313" key="7">
    <source>
        <dbReference type="Proteomes" id="UP000324585"/>
    </source>
</evidence>
<protein>
    <submittedName>
        <fullName evidence="6">Allophycocyanin alpha-B chain</fullName>
    </submittedName>
</protein>
<keyword evidence="7" id="KW-1185">Reference proteome</keyword>
<accession>A0A5J4YMS0</accession>
<evidence type="ECO:0000256" key="5">
    <source>
        <dbReference type="ARBA" id="ARBA00023307"/>
    </source>
</evidence>
<evidence type="ECO:0000256" key="2">
    <source>
        <dbReference type="ARBA" id="ARBA00022448"/>
    </source>
</evidence>
<name>A0A5J4YMS0_PORPP</name>
<keyword evidence="4" id="KW-0157">Chromophore</keyword>
<keyword evidence="5" id="KW-0089">Bile pigment</keyword>
<dbReference type="SUPFAM" id="SSF46458">
    <property type="entry name" value="Globin-like"/>
    <property type="match status" value="1"/>
</dbReference>
<keyword evidence="2" id="KW-0813">Transport</keyword>
<evidence type="ECO:0000256" key="3">
    <source>
        <dbReference type="ARBA" id="ARBA00022982"/>
    </source>
</evidence>
<keyword evidence="3" id="KW-0249">Electron transport</keyword>